<reference evidence="11" key="1">
    <citation type="submission" date="2020-10" db="EMBL/GenBank/DDBJ databases">
        <authorList>
            <person name="Gilroy R."/>
        </authorList>
    </citation>
    <scope>NUCLEOTIDE SEQUENCE</scope>
    <source>
        <strain evidence="11">CHK184-20233</strain>
    </source>
</reference>
<evidence type="ECO:0000256" key="1">
    <source>
        <dbReference type="ARBA" id="ARBA00006540"/>
    </source>
</evidence>
<dbReference type="Proteomes" id="UP000824232">
    <property type="component" value="Unassembled WGS sequence"/>
</dbReference>
<keyword evidence="5 7" id="KW-0687">Ribonucleoprotein</keyword>
<name>A0A9D1J3I9_9FIRM</name>
<reference evidence="11" key="2">
    <citation type="journal article" date="2021" name="PeerJ">
        <title>Extensive microbial diversity within the chicken gut microbiome revealed by metagenomics and culture.</title>
        <authorList>
            <person name="Gilroy R."/>
            <person name="Ravi A."/>
            <person name="Getino M."/>
            <person name="Pursley I."/>
            <person name="Horton D.L."/>
            <person name="Alikhan N.F."/>
            <person name="Baker D."/>
            <person name="Gharbi K."/>
            <person name="Hall N."/>
            <person name="Watson M."/>
            <person name="Adriaenssens E.M."/>
            <person name="Foster-Nyarko E."/>
            <person name="Jarju S."/>
            <person name="Secka A."/>
            <person name="Antonio M."/>
            <person name="Oren A."/>
            <person name="Chaudhuri R.R."/>
            <person name="La Ragione R."/>
            <person name="Hildebrand F."/>
            <person name="Pallen M.J."/>
        </authorList>
    </citation>
    <scope>NUCLEOTIDE SEQUENCE</scope>
    <source>
        <strain evidence="11">CHK184-20233</strain>
    </source>
</reference>
<dbReference type="GO" id="GO:0003735">
    <property type="term" value="F:structural constituent of ribosome"/>
    <property type="evidence" value="ECO:0007669"/>
    <property type="project" value="UniProtKB-UniRule"/>
</dbReference>
<evidence type="ECO:0000256" key="7">
    <source>
        <dbReference type="HAMAP-Rule" id="MF_01325"/>
    </source>
</evidence>
<sequence length="256" mass="27761">MKGILGTKKGMTQVFTTDGKLIPVTVVEVEPNVVTQIKTNETDGYEAIQLGYKTVREKLSNKPKMGHTTKANTEPKRFLREIKGVNVADYTLGQVLDASIFEAGEIVDVSGVSKGKGFQGVIKRHNQSRGPMGHGSQYHRGVGSLGTMRPMHVLKGKKLPGQMGNVNSTVQNLEIVAVDLENNVILIKGNVPGPKEGLVVIKTAVKKPGKKNTAKDLITYEEMKEAETTTEVEENTNTEEVVEEATTTESGEATNE</sequence>
<dbReference type="PANTHER" id="PTHR11229">
    <property type="entry name" value="50S RIBOSOMAL PROTEIN L3"/>
    <property type="match status" value="1"/>
</dbReference>
<keyword evidence="3 7" id="KW-0694">RNA-binding</keyword>
<dbReference type="GO" id="GO:0022625">
    <property type="term" value="C:cytosolic large ribosomal subunit"/>
    <property type="evidence" value="ECO:0007669"/>
    <property type="project" value="TreeGrafter"/>
</dbReference>
<evidence type="ECO:0000256" key="8">
    <source>
        <dbReference type="RuleBase" id="RU003905"/>
    </source>
</evidence>
<dbReference type="HAMAP" id="MF_01325_B">
    <property type="entry name" value="Ribosomal_uL3_B"/>
    <property type="match status" value="1"/>
</dbReference>
<organism evidence="11 12">
    <name type="scientific">Candidatus Onthousia excrementipullorum</name>
    <dbReference type="NCBI Taxonomy" id="2840884"/>
    <lineage>
        <taxon>Bacteria</taxon>
        <taxon>Bacillati</taxon>
        <taxon>Bacillota</taxon>
        <taxon>Bacilli</taxon>
        <taxon>Candidatus Onthousia</taxon>
    </lineage>
</organism>
<evidence type="ECO:0000313" key="11">
    <source>
        <dbReference type="EMBL" id="HIR59602.1"/>
    </source>
</evidence>
<evidence type="ECO:0000256" key="6">
    <source>
        <dbReference type="ARBA" id="ARBA00035243"/>
    </source>
</evidence>
<dbReference type="InterPro" id="IPR019926">
    <property type="entry name" value="Ribosomal_uL3_CS"/>
</dbReference>
<comment type="similarity">
    <text evidence="1 7 8">Belongs to the universal ribosomal protein uL3 family.</text>
</comment>
<dbReference type="Gene3D" id="3.30.160.810">
    <property type="match status" value="1"/>
</dbReference>
<dbReference type="InterPro" id="IPR009000">
    <property type="entry name" value="Transl_B-barrel_sf"/>
</dbReference>
<keyword evidence="4 7" id="KW-0689">Ribosomal protein</keyword>
<dbReference type="PANTHER" id="PTHR11229:SF16">
    <property type="entry name" value="LARGE RIBOSOMAL SUBUNIT PROTEIN UL3C"/>
    <property type="match status" value="1"/>
</dbReference>
<dbReference type="InterPro" id="IPR000597">
    <property type="entry name" value="Ribosomal_uL3"/>
</dbReference>
<gene>
    <name evidence="7 11" type="primary">rplC</name>
    <name evidence="11" type="ORF">IAB38_06080</name>
</gene>
<proteinExistence type="inferred from homology"/>
<dbReference type="FunFam" id="2.40.30.10:FF:000004">
    <property type="entry name" value="50S ribosomal protein L3"/>
    <property type="match status" value="1"/>
</dbReference>
<keyword evidence="2 7" id="KW-0699">rRNA-binding</keyword>
<dbReference type="InterPro" id="IPR019927">
    <property type="entry name" value="Ribosomal_uL3_bac/org-type"/>
</dbReference>
<evidence type="ECO:0000256" key="2">
    <source>
        <dbReference type="ARBA" id="ARBA00022730"/>
    </source>
</evidence>
<feature type="region of interest" description="Disordered" evidence="10">
    <location>
        <begin position="224"/>
        <end position="256"/>
    </location>
</feature>
<comment type="function">
    <text evidence="7 9">One of the primary rRNA binding proteins, it binds directly near the 3'-end of the 23S rRNA, where it nucleates assembly of the 50S subunit.</text>
</comment>
<dbReference type="PROSITE" id="PS00474">
    <property type="entry name" value="RIBOSOMAL_L3"/>
    <property type="match status" value="1"/>
</dbReference>
<feature type="compositionally biased region" description="Acidic residues" evidence="10">
    <location>
        <begin position="228"/>
        <end position="243"/>
    </location>
</feature>
<accession>A0A9D1J3I9</accession>
<dbReference type="EMBL" id="DVHC01000062">
    <property type="protein sequence ID" value="HIR59602.1"/>
    <property type="molecule type" value="Genomic_DNA"/>
</dbReference>
<dbReference type="FunFam" id="3.30.160.810:FF:000001">
    <property type="entry name" value="50S ribosomal protein L3"/>
    <property type="match status" value="1"/>
</dbReference>
<comment type="subunit">
    <text evidence="7 9">Part of the 50S ribosomal subunit. Forms a cluster with proteins L14 and L19.</text>
</comment>
<evidence type="ECO:0000256" key="3">
    <source>
        <dbReference type="ARBA" id="ARBA00022884"/>
    </source>
</evidence>
<dbReference type="Pfam" id="PF00297">
    <property type="entry name" value="Ribosomal_L3"/>
    <property type="match status" value="1"/>
</dbReference>
<comment type="caution">
    <text evidence="11">The sequence shown here is derived from an EMBL/GenBank/DDBJ whole genome shotgun (WGS) entry which is preliminary data.</text>
</comment>
<dbReference type="GO" id="GO:0019843">
    <property type="term" value="F:rRNA binding"/>
    <property type="evidence" value="ECO:0007669"/>
    <property type="project" value="UniProtKB-UniRule"/>
</dbReference>
<dbReference type="SUPFAM" id="SSF50447">
    <property type="entry name" value="Translation proteins"/>
    <property type="match status" value="1"/>
</dbReference>
<evidence type="ECO:0000256" key="10">
    <source>
        <dbReference type="SAM" id="MobiDB-lite"/>
    </source>
</evidence>
<dbReference type="GO" id="GO:0006412">
    <property type="term" value="P:translation"/>
    <property type="evidence" value="ECO:0007669"/>
    <property type="project" value="UniProtKB-UniRule"/>
</dbReference>
<dbReference type="Gene3D" id="2.40.30.10">
    <property type="entry name" value="Translation factors"/>
    <property type="match status" value="1"/>
</dbReference>
<dbReference type="NCBIfam" id="TIGR03625">
    <property type="entry name" value="L3_bact"/>
    <property type="match status" value="1"/>
</dbReference>
<evidence type="ECO:0000313" key="12">
    <source>
        <dbReference type="Proteomes" id="UP000824232"/>
    </source>
</evidence>
<dbReference type="AlphaFoldDB" id="A0A9D1J3I9"/>
<evidence type="ECO:0000256" key="5">
    <source>
        <dbReference type="ARBA" id="ARBA00023274"/>
    </source>
</evidence>
<protein>
    <recommendedName>
        <fullName evidence="6 7">Large ribosomal subunit protein uL3</fullName>
    </recommendedName>
</protein>
<feature type="compositionally biased region" description="Low complexity" evidence="10">
    <location>
        <begin position="244"/>
        <end position="256"/>
    </location>
</feature>
<evidence type="ECO:0000256" key="4">
    <source>
        <dbReference type="ARBA" id="ARBA00022980"/>
    </source>
</evidence>
<evidence type="ECO:0000256" key="9">
    <source>
        <dbReference type="RuleBase" id="RU003906"/>
    </source>
</evidence>